<organism evidence="9 10">
    <name type="scientific">Slackia heliotrinireducens (strain ATCC 29202 / DSM 20476 / NCTC 11029 / RHS 1)</name>
    <name type="common">Peptococcus heliotrinreducens</name>
    <dbReference type="NCBI Taxonomy" id="471855"/>
    <lineage>
        <taxon>Bacteria</taxon>
        <taxon>Bacillati</taxon>
        <taxon>Actinomycetota</taxon>
        <taxon>Coriobacteriia</taxon>
        <taxon>Eggerthellales</taxon>
        <taxon>Eggerthellaceae</taxon>
        <taxon>Slackia</taxon>
    </lineage>
</organism>
<protein>
    <submittedName>
        <fullName evidence="9">Fe-S-cluster-containing hydrogenase subunit</fullName>
    </submittedName>
</protein>
<keyword evidence="7" id="KW-0411">Iron-sulfur</keyword>
<reference evidence="9 10" key="1">
    <citation type="journal article" date="2009" name="Stand. Genomic Sci.">
        <title>Complete genome sequence of Slackia heliotrinireducens type strain (RHS 1).</title>
        <authorList>
            <person name="Pukall R."/>
            <person name="Lapidus A."/>
            <person name="Nolan M."/>
            <person name="Copeland A."/>
            <person name="Glavina Del Rio T."/>
            <person name="Lucas S."/>
            <person name="Chen F."/>
            <person name="Tice H."/>
            <person name="Cheng J.F."/>
            <person name="Chertkov O."/>
            <person name="Bruce D."/>
            <person name="Goodwin L."/>
            <person name="Kuske C."/>
            <person name="Brettin T."/>
            <person name="Detter J.C."/>
            <person name="Han C."/>
            <person name="Pitluck S."/>
            <person name="Pati A."/>
            <person name="Mavrommatis K."/>
            <person name="Ivanova N."/>
            <person name="Ovchinnikova G."/>
            <person name="Chen A."/>
            <person name="Palaniappan K."/>
            <person name="Schneider S."/>
            <person name="Rohde M."/>
            <person name="Chain P."/>
            <person name="D'haeseleer P."/>
            <person name="Goker M."/>
            <person name="Bristow J."/>
            <person name="Eisen J.A."/>
            <person name="Markowitz V."/>
            <person name="Kyrpides N.C."/>
            <person name="Klenk H.P."/>
            <person name="Hugenholtz P."/>
        </authorList>
    </citation>
    <scope>NUCLEOTIDE SEQUENCE [LARGE SCALE GENOMIC DNA]</scope>
    <source>
        <strain evidence="10">ATCC 29202 / DSM 20476 / NCTC 11029 / RHS 1</strain>
    </source>
</reference>
<dbReference type="InterPro" id="IPR017896">
    <property type="entry name" value="4Fe4S_Fe-S-bd"/>
</dbReference>
<feature type="domain" description="4Fe-4S ferredoxin-type" evidence="8">
    <location>
        <begin position="3"/>
        <end position="31"/>
    </location>
</feature>
<feature type="domain" description="4Fe-4S ferredoxin-type" evidence="8">
    <location>
        <begin position="47"/>
        <end position="80"/>
    </location>
</feature>
<evidence type="ECO:0000256" key="6">
    <source>
        <dbReference type="ARBA" id="ARBA00023004"/>
    </source>
</evidence>
<dbReference type="EMBL" id="CP001684">
    <property type="protein sequence ID" value="ACV23724.1"/>
    <property type="molecule type" value="Genomic_DNA"/>
</dbReference>
<dbReference type="GO" id="GO:0046872">
    <property type="term" value="F:metal ion binding"/>
    <property type="evidence" value="ECO:0007669"/>
    <property type="project" value="UniProtKB-KW"/>
</dbReference>
<dbReference type="Pfam" id="PF13247">
    <property type="entry name" value="Fer4_11"/>
    <property type="match status" value="1"/>
</dbReference>
<dbReference type="KEGG" id="shi:Shel_27260"/>
<dbReference type="Gene3D" id="3.30.70.20">
    <property type="match status" value="2"/>
</dbReference>
<gene>
    <name evidence="9" type="ordered locus">Shel_27260</name>
</gene>
<dbReference type="RefSeq" id="WP_012799820.1">
    <property type="nucleotide sequence ID" value="NC_013165.1"/>
</dbReference>
<evidence type="ECO:0000256" key="4">
    <source>
        <dbReference type="ARBA" id="ARBA00022737"/>
    </source>
</evidence>
<sequence>MSLGFYVDMTQCIGCRTCQVACKDRMNLQSAGPRCRRVDTFECGEYPEVGMFTSVISCNHCENPACVANCPVGAMYKDPETGLVLHDDNLCIKCETCMRSCPYGAPQHDMVEDLIIKCDTCKDLRAAGMQPTCVAACPMRALDFGEMDDLRAKYGDDLVSELPFLPTADTTTPNLLIKPSESAKSETFNPVVM</sequence>
<dbReference type="Proteomes" id="UP000002026">
    <property type="component" value="Chromosome"/>
</dbReference>
<keyword evidence="4" id="KW-0677">Repeat</keyword>
<evidence type="ECO:0000256" key="2">
    <source>
        <dbReference type="ARBA" id="ARBA00022485"/>
    </source>
</evidence>
<name>C7N3K1_SLAHD</name>
<dbReference type="SUPFAM" id="SSF54862">
    <property type="entry name" value="4Fe-4S ferredoxins"/>
    <property type="match status" value="1"/>
</dbReference>
<keyword evidence="3" id="KW-0479">Metal-binding</keyword>
<dbReference type="STRING" id="471855.Shel_27260"/>
<evidence type="ECO:0000256" key="7">
    <source>
        <dbReference type="ARBA" id="ARBA00023014"/>
    </source>
</evidence>
<dbReference type="PROSITE" id="PS51379">
    <property type="entry name" value="4FE4S_FER_2"/>
    <property type="match status" value="3"/>
</dbReference>
<dbReference type="CDD" id="cd16371">
    <property type="entry name" value="DMSOR_beta_like"/>
    <property type="match status" value="1"/>
</dbReference>
<dbReference type="InterPro" id="IPR017900">
    <property type="entry name" value="4Fe4S_Fe_S_CS"/>
</dbReference>
<keyword evidence="6" id="KW-0408">Iron</keyword>
<accession>C7N3K1</accession>
<evidence type="ECO:0000256" key="1">
    <source>
        <dbReference type="ARBA" id="ARBA00022448"/>
    </source>
</evidence>
<dbReference type="PANTHER" id="PTHR43177">
    <property type="entry name" value="PROTEIN NRFC"/>
    <property type="match status" value="1"/>
</dbReference>
<keyword evidence="2" id="KW-0004">4Fe-4S</keyword>
<proteinExistence type="predicted"/>
<evidence type="ECO:0000256" key="3">
    <source>
        <dbReference type="ARBA" id="ARBA00022723"/>
    </source>
</evidence>
<evidence type="ECO:0000313" key="10">
    <source>
        <dbReference type="Proteomes" id="UP000002026"/>
    </source>
</evidence>
<evidence type="ECO:0000259" key="8">
    <source>
        <dbReference type="PROSITE" id="PS51379"/>
    </source>
</evidence>
<dbReference type="AlphaFoldDB" id="C7N3K1"/>
<dbReference type="PANTHER" id="PTHR43177:SF5">
    <property type="entry name" value="ANAEROBIC DIMETHYL SULFOXIDE REDUCTASE CHAIN B-RELATED"/>
    <property type="match status" value="1"/>
</dbReference>
<evidence type="ECO:0000256" key="5">
    <source>
        <dbReference type="ARBA" id="ARBA00022982"/>
    </source>
</evidence>
<keyword evidence="5" id="KW-0249">Electron transport</keyword>
<dbReference type="InterPro" id="IPR050954">
    <property type="entry name" value="ET_IronSulfur_Cluster-Binding"/>
</dbReference>
<feature type="domain" description="4Fe-4S ferredoxin-type" evidence="8">
    <location>
        <begin position="82"/>
        <end position="111"/>
    </location>
</feature>
<dbReference type="HOGENOM" id="CLU_043374_2_0_11"/>
<dbReference type="PROSITE" id="PS00198">
    <property type="entry name" value="4FE4S_FER_1"/>
    <property type="match status" value="1"/>
</dbReference>
<keyword evidence="10" id="KW-1185">Reference proteome</keyword>
<dbReference type="eggNOG" id="COG0437">
    <property type="taxonomic scope" value="Bacteria"/>
</dbReference>
<keyword evidence="1" id="KW-0813">Transport</keyword>
<dbReference type="GO" id="GO:0051539">
    <property type="term" value="F:4 iron, 4 sulfur cluster binding"/>
    <property type="evidence" value="ECO:0007669"/>
    <property type="project" value="UniProtKB-KW"/>
</dbReference>
<evidence type="ECO:0000313" key="9">
    <source>
        <dbReference type="EMBL" id="ACV23724.1"/>
    </source>
</evidence>